<feature type="region of interest" description="Disordered" evidence="1">
    <location>
        <begin position="1"/>
        <end position="86"/>
    </location>
</feature>
<dbReference type="Proteomes" id="UP000001396">
    <property type="component" value="Unassembled WGS sequence"/>
</dbReference>
<keyword evidence="3" id="KW-1185">Reference proteome</keyword>
<dbReference type="GeneID" id="31356104"/>
<organism evidence="2 3">
    <name type="scientific">Heterostelium pallidum (strain ATCC 26659 / Pp 5 / PN500)</name>
    <name type="common">Cellular slime mold</name>
    <name type="synonym">Polysphondylium pallidum</name>
    <dbReference type="NCBI Taxonomy" id="670386"/>
    <lineage>
        <taxon>Eukaryota</taxon>
        <taxon>Amoebozoa</taxon>
        <taxon>Evosea</taxon>
        <taxon>Eumycetozoa</taxon>
        <taxon>Dictyostelia</taxon>
        <taxon>Acytosteliales</taxon>
        <taxon>Acytosteliaceae</taxon>
        <taxon>Heterostelium</taxon>
    </lineage>
</organism>
<feature type="compositionally biased region" description="Polar residues" evidence="1">
    <location>
        <begin position="50"/>
        <end position="71"/>
    </location>
</feature>
<feature type="compositionally biased region" description="Polar residues" evidence="1">
    <location>
        <begin position="1"/>
        <end position="12"/>
    </location>
</feature>
<dbReference type="AlphaFoldDB" id="D3AWU3"/>
<evidence type="ECO:0000313" key="2">
    <source>
        <dbReference type="EMBL" id="EFA86766.1"/>
    </source>
</evidence>
<evidence type="ECO:0000256" key="1">
    <source>
        <dbReference type="SAM" id="MobiDB-lite"/>
    </source>
</evidence>
<protein>
    <submittedName>
        <fullName evidence="2">Uncharacterized protein</fullName>
    </submittedName>
</protein>
<feature type="compositionally biased region" description="Polar residues" evidence="1">
    <location>
        <begin position="27"/>
        <end position="42"/>
    </location>
</feature>
<name>D3AWU3_HETP5</name>
<evidence type="ECO:0000313" key="3">
    <source>
        <dbReference type="Proteomes" id="UP000001396"/>
    </source>
</evidence>
<accession>D3AWU3</accession>
<gene>
    <name evidence="2" type="ORF">PPL_00571</name>
</gene>
<dbReference type="EMBL" id="ADBJ01000002">
    <property type="protein sequence ID" value="EFA86766.1"/>
    <property type="molecule type" value="Genomic_DNA"/>
</dbReference>
<reference evidence="2 3" key="1">
    <citation type="journal article" date="2011" name="Genome Res.">
        <title>Phylogeny-wide analysis of social amoeba genomes highlights ancient origins for complex intercellular communication.</title>
        <authorList>
            <person name="Heidel A.J."/>
            <person name="Lawal H.M."/>
            <person name="Felder M."/>
            <person name="Schilde C."/>
            <person name="Helps N.R."/>
            <person name="Tunggal B."/>
            <person name="Rivero F."/>
            <person name="John U."/>
            <person name="Schleicher M."/>
            <person name="Eichinger L."/>
            <person name="Platzer M."/>
            <person name="Noegel A.A."/>
            <person name="Schaap P."/>
            <person name="Gloeckner G."/>
        </authorList>
    </citation>
    <scope>NUCLEOTIDE SEQUENCE [LARGE SCALE GENOMIC DNA]</scope>
    <source>
        <strain evidence="3">ATCC 26659 / Pp 5 / PN500</strain>
    </source>
</reference>
<sequence>MSQRGTNNQGNTWHHKGDGVGDGGNYHYSNKDNSYFYQNSDGSRYYNDVDPTTTQEDKQVATSSRLPLSTSNKDHNNNIIKIHQQT</sequence>
<feature type="compositionally biased region" description="Low complexity" evidence="1">
    <location>
        <begin position="77"/>
        <end position="86"/>
    </location>
</feature>
<dbReference type="RefSeq" id="XP_020438870.1">
    <property type="nucleotide sequence ID" value="XM_020571596.1"/>
</dbReference>
<comment type="caution">
    <text evidence="2">The sequence shown here is derived from an EMBL/GenBank/DDBJ whole genome shotgun (WGS) entry which is preliminary data.</text>
</comment>
<proteinExistence type="predicted"/>
<dbReference type="InParanoid" id="D3AWU3"/>